<name>A0A841JLF3_9BACT</name>
<dbReference type="Proteomes" id="UP000538666">
    <property type="component" value="Unassembled WGS sequence"/>
</dbReference>
<evidence type="ECO:0000259" key="2">
    <source>
        <dbReference type="PROSITE" id="PS51352"/>
    </source>
</evidence>
<organism evidence="3 4">
    <name type="scientific">Silvibacterium bohemicum</name>
    <dbReference type="NCBI Taxonomy" id="1577686"/>
    <lineage>
        <taxon>Bacteria</taxon>
        <taxon>Pseudomonadati</taxon>
        <taxon>Acidobacteriota</taxon>
        <taxon>Terriglobia</taxon>
        <taxon>Terriglobales</taxon>
        <taxon>Acidobacteriaceae</taxon>
        <taxon>Silvibacterium</taxon>
    </lineage>
</organism>
<dbReference type="GO" id="GO:0016491">
    <property type="term" value="F:oxidoreductase activity"/>
    <property type="evidence" value="ECO:0007669"/>
    <property type="project" value="InterPro"/>
</dbReference>
<feature type="chain" id="PRO_5032958577" description="Thioredoxin domain-containing protein" evidence="1">
    <location>
        <begin position="26"/>
        <end position="191"/>
    </location>
</feature>
<dbReference type="PANTHER" id="PTHR43640:SF1">
    <property type="entry name" value="THIOREDOXIN-DEPENDENT PEROXIREDOXIN"/>
    <property type="match status" value="1"/>
</dbReference>
<evidence type="ECO:0000313" key="4">
    <source>
        <dbReference type="Proteomes" id="UP000538666"/>
    </source>
</evidence>
<reference evidence="3 4" key="1">
    <citation type="submission" date="2020-08" db="EMBL/GenBank/DDBJ databases">
        <title>Genomic Encyclopedia of Type Strains, Phase IV (KMG-IV): sequencing the most valuable type-strain genomes for metagenomic binning, comparative biology and taxonomic classification.</title>
        <authorList>
            <person name="Goeker M."/>
        </authorList>
    </citation>
    <scope>NUCLEOTIDE SEQUENCE [LARGE SCALE GENOMIC DNA]</scope>
    <source>
        <strain evidence="3 4">DSM 103733</strain>
    </source>
</reference>
<gene>
    <name evidence="3" type="ORF">HNQ77_000114</name>
</gene>
<proteinExistence type="predicted"/>
<dbReference type="RefSeq" id="WP_050057440.1">
    <property type="nucleotide sequence ID" value="NZ_JACHEK010000001.1"/>
</dbReference>
<dbReference type="Gene3D" id="3.40.30.10">
    <property type="entry name" value="Glutaredoxin"/>
    <property type="match status" value="1"/>
</dbReference>
<evidence type="ECO:0000256" key="1">
    <source>
        <dbReference type="SAM" id="SignalP"/>
    </source>
</evidence>
<dbReference type="InterPro" id="IPR036249">
    <property type="entry name" value="Thioredoxin-like_sf"/>
</dbReference>
<keyword evidence="4" id="KW-1185">Reference proteome</keyword>
<accession>A0A841JLF3</accession>
<dbReference type="InterPro" id="IPR000866">
    <property type="entry name" value="AhpC/TSA"/>
</dbReference>
<comment type="caution">
    <text evidence="3">The sequence shown here is derived from an EMBL/GenBank/DDBJ whole genome shotgun (WGS) entry which is preliminary data.</text>
</comment>
<dbReference type="Pfam" id="PF00578">
    <property type="entry name" value="AhpC-TSA"/>
    <property type="match status" value="1"/>
</dbReference>
<sequence>MLTGLAIRALSLTLALSASSTARLATDLDGHTLARLAPPEAHAIVLFFAASDCPISNRYVPEIQRLAREFKSDAVHVWFVYPNPGDSAKVVRAHNAEYSIDTPTALDTSQALAQMAHATVTPEAAIFIPEGNNLHEVYRGRIDDRYIAFGRERPQATHHDLEDAIRAALAHRSIPQPGGPPVGCSIVTLHP</sequence>
<dbReference type="AlphaFoldDB" id="A0A841JLF3"/>
<feature type="signal peptide" evidence="1">
    <location>
        <begin position="1"/>
        <end position="25"/>
    </location>
</feature>
<protein>
    <recommendedName>
        <fullName evidence="2">Thioredoxin domain-containing protein</fullName>
    </recommendedName>
</protein>
<dbReference type="PANTHER" id="PTHR43640">
    <property type="entry name" value="OS07G0260300 PROTEIN"/>
    <property type="match status" value="1"/>
</dbReference>
<evidence type="ECO:0000313" key="3">
    <source>
        <dbReference type="EMBL" id="MBB6142176.1"/>
    </source>
</evidence>
<keyword evidence="1" id="KW-0732">Signal</keyword>
<dbReference type="SUPFAM" id="SSF52833">
    <property type="entry name" value="Thioredoxin-like"/>
    <property type="match status" value="1"/>
</dbReference>
<dbReference type="EMBL" id="JACHEK010000001">
    <property type="protein sequence ID" value="MBB6142176.1"/>
    <property type="molecule type" value="Genomic_DNA"/>
</dbReference>
<dbReference type="InterPro" id="IPR013766">
    <property type="entry name" value="Thioredoxin_domain"/>
</dbReference>
<dbReference type="InterPro" id="IPR047262">
    <property type="entry name" value="PRX-like1"/>
</dbReference>
<dbReference type="PROSITE" id="PS51352">
    <property type="entry name" value="THIOREDOXIN_2"/>
    <property type="match status" value="1"/>
</dbReference>
<feature type="domain" description="Thioredoxin" evidence="2">
    <location>
        <begin position="14"/>
        <end position="170"/>
    </location>
</feature>
<dbReference type="GO" id="GO:0016209">
    <property type="term" value="F:antioxidant activity"/>
    <property type="evidence" value="ECO:0007669"/>
    <property type="project" value="InterPro"/>
</dbReference>